<name>A0A2H0YSM5_9BACT</name>
<gene>
    <name evidence="1" type="ORF">COT25_02750</name>
</gene>
<accession>A0A2H0YSM5</accession>
<evidence type="ECO:0008006" key="3">
    <source>
        <dbReference type="Google" id="ProtNLM"/>
    </source>
</evidence>
<evidence type="ECO:0000313" key="2">
    <source>
        <dbReference type="Proteomes" id="UP000228711"/>
    </source>
</evidence>
<evidence type="ECO:0000313" key="1">
    <source>
        <dbReference type="EMBL" id="PIS41501.1"/>
    </source>
</evidence>
<reference evidence="2" key="1">
    <citation type="submission" date="2017-09" db="EMBL/GenBank/DDBJ databases">
        <title>Depth-based differentiation of microbial function through sediment-hosted aquifers and enrichment of novel symbionts in the deep terrestrial subsurface.</title>
        <authorList>
            <person name="Probst A.J."/>
            <person name="Ladd B."/>
            <person name="Jarett J.K."/>
            <person name="Geller-Mcgrath D.E."/>
            <person name="Sieber C.M.K."/>
            <person name="Emerson J.B."/>
            <person name="Anantharaman K."/>
            <person name="Thomas B.C."/>
            <person name="Malmstrom R."/>
            <person name="Stieglmeier M."/>
            <person name="Klingl A."/>
            <person name="Woyke T."/>
            <person name="Ryan C.M."/>
            <person name="Banfield J.F."/>
        </authorList>
    </citation>
    <scope>NUCLEOTIDE SEQUENCE [LARGE SCALE GENOMIC DNA]</scope>
</reference>
<dbReference type="EMBL" id="PEXV01000092">
    <property type="protein sequence ID" value="PIS41501.1"/>
    <property type="molecule type" value="Genomic_DNA"/>
</dbReference>
<sequence length="178" mass="19605">MKKTFIALIAIIGVFAGTLLVVQGTQAFGFNRNIRSDRALDSQATALGMTTDELQTQLQTKSLSELMNEQGITLDEFKTQMEAEAKQRMKDQGLSDEEIAQRLQTMGERMNARHEMFASLMGIDASTLNAELANSSMPELLDKYNVSHVVLHDAMQQNRGQNMGPDFGHHGPGMGMGL</sequence>
<dbReference type="Proteomes" id="UP000228711">
    <property type="component" value="Unassembled WGS sequence"/>
</dbReference>
<comment type="caution">
    <text evidence="1">The sequence shown here is derived from an EMBL/GenBank/DDBJ whole genome shotgun (WGS) entry which is preliminary data.</text>
</comment>
<dbReference type="AlphaFoldDB" id="A0A2H0YSM5"/>
<organism evidence="1 2">
    <name type="scientific">Candidatus Kerfeldbacteria bacterium CG08_land_8_20_14_0_20_42_7</name>
    <dbReference type="NCBI Taxonomy" id="2014245"/>
    <lineage>
        <taxon>Bacteria</taxon>
        <taxon>Candidatus Kerfeldiibacteriota</taxon>
    </lineage>
</organism>
<proteinExistence type="predicted"/>
<protein>
    <recommendedName>
        <fullName evidence="3">DUF2680 domain-containing protein</fullName>
    </recommendedName>
</protein>